<dbReference type="PANTHER" id="PTHR11795:SF371">
    <property type="entry name" value="HIGH-AFFINITY BRANCHED-CHAIN AMINO ACID TRANSPORT SYSTEM PERMEASE PROTEIN LIVH"/>
    <property type="match status" value="1"/>
</dbReference>
<keyword evidence="6" id="KW-0029">Amino-acid transport</keyword>
<reference evidence="11 12" key="1">
    <citation type="submission" date="2016-10" db="EMBL/GenBank/DDBJ databases">
        <authorList>
            <person name="de Groot N.N."/>
        </authorList>
    </citation>
    <scope>NUCLEOTIDE SEQUENCE [LARGE SCALE GENOMIC DNA]</scope>
    <source>
        <strain evidence="11 12">ATCC 51327</strain>
    </source>
</reference>
<sequence>MAVQLFLNGVILGSIIALGAIGLSLIYGILKFGHFAHGDLMTLGAYFAFLFKVQLALPFWLAFILAAMLTALVAIILNFVLYRHLRKRDSVIVMISSVGAALIIRNIILLFWGPQNKFYDKAIQMPIILGDGFLRIKENQIVILILALILVIAVHLFLTRTKLGKAMRAMADNIDLAQITGINTERVIIWTWAMSGVLTAAAGILLAFDTHLTPVMGWNLLLPLFAAVILGGIGSPYGAMFGGLVIGISQEMSTLVISAAYKPAVAFTIMILMLIIKPSGLMGKKVS</sequence>
<dbReference type="OrthoDB" id="9807115at2"/>
<dbReference type="GO" id="GO:0005304">
    <property type="term" value="F:L-valine transmembrane transporter activity"/>
    <property type="evidence" value="ECO:0007669"/>
    <property type="project" value="TreeGrafter"/>
</dbReference>
<comment type="subcellular location">
    <subcellularLocation>
        <location evidence="1">Cell membrane</location>
        <topology evidence="1">Multi-pass membrane protein</topology>
    </subcellularLocation>
</comment>
<dbReference type="InterPro" id="IPR001851">
    <property type="entry name" value="ABC_transp_permease"/>
</dbReference>
<feature type="transmembrane region" description="Helical" evidence="10">
    <location>
        <begin position="6"/>
        <end position="28"/>
    </location>
</feature>
<evidence type="ECO:0000256" key="8">
    <source>
        <dbReference type="ARBA" id="ARBA00023136"/>
    </source>
</evidence>
<name>A0A1I4I194_9FIRM</name>
<dbReference type="GO" id="GO:1903806">
    <property type="term" value="P:L-isoleucine import across plasma membrane"/>
    <property type="evidence" value="ECO:0007669"/>
    <property type="project" value="TreeGrafter"/>
</dbReference>
<evidence type="ECO:0000256" key="5">
    <source>
        <dbReference type="ARBA" id="ARBA00022692"/>
    </source>
</evidence>
<dbReference type="GO" id="GO:0015192">
    <property type="term" value="F:L-phenylalanine transmembrane transporter activity"/>
    <property type="evidence" value="ECO:0007669"/>
    <property type="project" value="TreeGrafter"/>
</dbReference>
<dbReference type="PANTHER" id="PTHR11795">
    <property type="entry name" value="BRANCHED-CHAIN AMINO ACID TRANSPORT SYSTEM PERMEASE PROTEIN LIVH"/>
    <property type="match status" value="1"/>
</dbReference>
<evidence type="ECO:0000256" key="7">
    <source>
        <dbReference type="ARBA" id="ARBA00022989"/>
    </source>
</evidence>
<keyword evidence="7 10" id="KW-1133">Transmembrane helix</keyword>
<gene>
    <name evidence="11" type="ORF">SAMN02983006_01263</name>
</gene>
<dbReference type="Proteomes" id="UP000199006">
    <property type="component" value="Unassembled WGS sequence"/>
</dbReference>
<dbReference type="STRING" id="29563.SAMN02983006_01263"/>
<evidence type="ECO:0000256" key="2">
    <source>
        <dbReference type="ARBA" id="ARBA00022448"/>
    </source>
</evidence>
<evidence type="ECO:0000256" key="3">
    <source>
        <dbReference type="ARBA" id="ARBA00022475"/>
    </source>
</evidence>
<evidence type="ECO:0000313" key="12">
    <source>
        <dbReference type="Proteomes" id="UP000199006"/>
    </source>
</evidence>
<dbReference type="EMBL" id="FOTI01000014">
    <property type="protein sequence ID" value="SFL48195.1"/>
    <property type="molecule type" value="Genomic_DNA"/>
</dbReference>
<keyword evidence="3" id="KW-1003">Cell membrane</keyword>
<dbReference type="CDD" id="cd06582">
    <property type="entry name" value="TM_PBP1_LivH_like"/>
    <property type="match status" value="1"/>
</dbReference>
<dbReference type="RefSeq" id="WP_089861121.1">
    <property type="nucleotide sequence ID" value="NZ_FOTI01000014.1"/>
</dbReference>
<feature type="transmembrane region" description="Helical" evidence="10">
    <location>
        <begin position="220"/>
        <end position="248"/>
    </location>
</feature>
<dbReference type="GO" id="GO:0042941">
    <property type="term" value="P:D-alanine transmembrane transport"/>
    <property type="evidence" value="ECO:0007669"/>
    <property type="project" value="TreeGrafter"/>
</dbReference>
<protein>
    <submittedName>
        <fullName evidence="11">Neutral amino acid ABC transporter membrane protein</fullName>
    </submittedName>
</protein>
<evidence type="ECO:0000256" key="6">
    <source>
        <dbReference type="ARBA" id="ARBA00022970"/>
    </source>
</evidence>
<proteinExistence type="inferred from homology"/>
<keyword evidence="4" id="KW-0997">Cell inner membrane</keyword>
<comment type="similarity">
    <text evidence="9">Belongs to the binding-protein-dependent transport system permease family. LivHM subfamily.</text>
</comment>
<keyword evidence="8 10" id="KW-0472">Membrane</keyword>
<dbReference type="InterPro" id="IPR052157">
    <property type="entry name" value="BCAA_transport_permease"/>
</dbReference>
<dbReference type="Pfam" id="PF02653">
    <property type="entry name" value="BPD_transp_2"/>
    <property type="match status" value="1"/>
</dbReference>
<feature type="transmembrane region" description="Helical" evidence="10">
    <location>
        <begin position="59"/>
        <end position="79"/>
    </location>
</feature>
<keyword evidence="12" id="KW-1185">Reference proteome</keyword>
<feature type="transmembrane region" description="Helical" evidence="10">
    <location>
        <begin position="141"/>
        <end position="158"/>
    </location>
</feature>
<dbReference type="GO" id="GO:0015808">
    <property type="term" value="P:L-alanine transport"/>
    <property type="evidence" value="ECO:0007669"/>
    <property type="project" value="TreeGrafter"/>
</dbReference>
<evidence type="ECO:0000256" key="4">
    <source>
        <dbReference type="ARBA" id="ARBA00022519"/>
    </source>
</evidence>
<feature type="transmembrane region" description="Helical" evidence="10">
    <location>
        <begin position="91"/>
        <end position="112"/>
    </location>
</feature>
<dbReference type="GO" id="GO:0015190">
    <property type="term" value="F:L-leucine transmembrane transporter activity"/>
    <property type="evidence" value="ECO:0007669"/>
    <property type="project" value="TreeGrafter"/>
</dbReference>
<feature type="transmembrane region" description="Helical" evidence="10">
    <location>
        <begin position="187"/>
        <end position="208"/>
    </location>
</feature>
<evidence type="ECO:0000313" key="11">
    <source>
        <dbReference type="EMBL" id="SFL48195.1"/>
    </source>
</evidence>
<evidence type="ECO:0000256" key="9">
    <source>
        <dbReference type="ARBA" id="ARBA00037998"/>
    </source>
</evidence>
<dbReference type="GO" id="GO:0005886">
    <property type="term" value="C:plasma membrane"/>
    <property type="evidence" value="ECO:0007669"/>
    <property type="project" value="UniProtKB-SubCell"/>
</dbReference>
<keyword evidence="2" id="KW-0813">Transport</keyword>
<accession>A0A1I4I194</accession>
<evidence type="ECO:0000256" key="10">
    <source>
        <dbReference type="SAM" id="Phobius"/>
    </source>
</evidence>
<keyword evidence="5 10" id="KW-0812">Transmembrane</keyword>
<feature type="transmembrane region" description="Helical" evidence="10">
    <location>
        <begin position="255"/>
        <end position="276"/>
    </location>
</feature>
<dbReference type="AlphaFoldDB" id="A0A1I4I194"/>
<organism evidence="11 12">
    <name type="scientific">Halanaerobium salsuginis</name>
    <dbReference type="NCBI Taxonomy" id="29563"/>
    <lineage>
        <taxon>Bacteria</taxon>
        <taxon>Bacillati</taxon>
        <taxon>Bacillota</taxon>
        <taxon>Clostridia</taxon>
        <taxon>Halanaerobiales</taxon>
        <taxon>Halanaerobiaceae</taxon>
        <taxon>Halanaerobium</taxon>
    </lineage>
</organism>
<dbReference type="GO" id="GO:0015188">
    <property type="term" value="F:L-isoleucine transmembrane transporter activity"/>
    <property type="evidence" value="ECO:0007669"/>
    <property type="project" value="TreeGrafter"/>
</dbReference>
<evidence type="ECO:0000256" key="1">
    <source>
        <dbReference type="ARBA" id="ARBA00004651"/>
    </source>
</evidence>